<reference evidence="5 6" key="5">
    <citation type="journal article" date="1998" name="Virology">
        <title>The Maastricht strain and England strain of rat cytomegalovirus represent different betaherpesvirus species rather than strains.</title>
        <authorList>
            <person name="Beisser P.S."/>
            <person name="Kaptein S.J."/>
            <person name="Beuken E."/>
            <person name="Bruggeman C.A."/>
            <person name="Vink C."/>
        </authorList>
    </citation>
    <scope>NUCLEOTIDE SEQUENCE [LARGE SCALE GENOMIC DNA]</scope>
    <source>
        <strain evidence="5 6">Maastricht</strain>
    </source>
</reference>
<reference evidence="5 6" key="6">
    <citation type="journal article" date="1999" name="J. Gen. Virol.">
        <title>The rat cytomegalovirus R32 gene encodes a virion-associated protein that elicits a strong humoral immune response in infected rats.</title>
        <authorList>
            <person name="Beuken E."/>
            <person name="Grauls G."/>
            <person name="Bruggeman C.A."/>
            <person name="Vink C."/>
        </authorList>
    </citation>
    <scope>NUCLEOTIDE SEQUENCE [LARGE SCALE GENOMIC DNA]</scope>
    <source>
        <strain evidence="5 6">Maastricht</strain>
    </source>
</reference>
<accession>Q9DW88</accession>
<reference evidence="5 6" key="10">
    <citation type="journal article" date="2000" name="Virus Res.">
        <title>Rat cytomegalovirus R89 is a highly conserved gene which expresses a spliced transcript.</title>
        <authorList>
            <person name="Gruijthuijsen Y.K."/>
            <person name="Beuken E."/>
            <person name="Bruggeman C.A."/>
            <person name="Vink C."/>
        </authorList>
    </citation>
    <scope>NUCLEOTIDE SEQUENCE [LARGE SCALE GENOMIC DNA]</scope>
    <source>
        <strain evidence="5 6">Maastricht</strain>
    </source>
</reference>
<reference evidence="5 6" key="2">
    <citation type="journal article" date="1996" name="J. Virol.">
        <title>Structure of the rat cytomegalovirus genome termini.</title>
        <authorList>
            <person name="Vink C."/>
            <person name="Beuken E."/>
            <person name="Bruggeman C.A."/>
        </authorList>
    </citation>
    <scope>NUCLEOTIDE SEQUENCE [LARGE SCALE GENOMIC DNA]</scope>
    <source>
        <strain evidence="5 6">Maastricht</strain>
    </source>
</reference>
<evidence type="ECO:0000256" key="4">
    <source>
        <dbReference type="SAM" id="MobiDB-lite"/>
    </source>
</evidence>
<reference evidence="5 6" key="8">
    <citation type="journal article" date="2000" name="J. Virol.">
        <title>The r144 major histocompatibility complex class I-like gene of rat cytomegalovirus is dispensable for both acute and long-term infection in the immunocompromised host.</title>
        <authorList>
            <person name="Beisser P.S."/>
            <person name="Kloover J.S."/>
            <person name="Grauls G.E."/>
            <person name="Blok M.J."/>
            <person name="Bruggeman C.A."/>
            <person name="Vink C."/>
        </authorList>
    </citation>
    <scope>NUCLEOTIDE SEQUENCE [LARGE SCALE GENOMIC DNA]</scope>
    <source>
        <strain evidence="5 6">Maastricht</strain>
    </source>
</reference>
<reference evidence="5 6" key="9">
    <citation type="journal article" date="2000" name="J. Virol.">
        <title>Complete DNA sequence of the rat cytomegalovirus genome.</title>
        <authorList>
            <person name="Vink C."/>
            <person name="Beuken E."/>
            <person name="Bruggeman C.A."/>
        </authorList>
    </citation>
    <scope>NUCLEOTIDE SEQUENCE [LARGE SCALE GENOMIC DNA]</scope>
    <source>
        <strain evidence="5 6">Maastricht</strain>
    </source>
</reference>
<dbReference type="GeneID" id="940388"/>
<name>Q9DW88_RCMVM</name>
<feature type="region of interest" description="Disordered" evidence="4">
    <location>
        <begin position="164"/>
        <end position="251"/>
    </location>
</feature>
<reference evidence="5 6" key="1">
    <citation type="journal article" date="1996" name="J. Gen. Virol.">
        <title>Cloning and sequence analysis of the genes encoding DNA polymerase, glycoprotein B, ICP18.5 and major DNA-binding protein of rat cytomegalovirus.</title>
        <authorList>
            <person name="Beuken E."/>
            <person name="Slobbe R."/>
            <person name="Bruggeman C.A."/>
            <person name="Vink C."/>
        </authorList>
    </citation>
    <scope>NUCLEOTIDE SEQUENCE [LARGE SCALE GENOMIC DNA]</scope>
    <source>
        <strain evidence="5 6">Maastricht</strain>
    </source>
</reference>
<evidence type="ECO:0000256" key="1">
    <source>
        <dbReference type="ARBA" id="ARBA00004147"/>
    </source>
</evidence>
<feature type="compositionally biased region" description="Gly residues" evidence="4">
    <location>
        <begin position="229"/>
        <end position="239"/>
    </location>
</feature>
<dbReference type="Proteomes" id="UP000008288">
    <property type="component" value="Segment"/>
</dbReference>
<sequence>MAAPDRRPTPAFISTRRYITFRNPVRILHQNVSRQLDVRQWVYDEAQVLDCRNGSGRSETWPGGWVCVTVVQSGDGVPGSGPVHGCMSLDIFSGNEKVDSTFYTGNIVSSKTVSSVVTNPSADGSGGTLLTLVADSGTLQLTRVEHVLVGSHGAVRGGVVESDDVIDTTPAPPPQLPIAGSSSSSEERRREKEKASSASSAPHDEVRRRNFESMNGSVHSSRERSGTSGSSGSGGAGGGKQKERRRQEEEC</sequence>
<evidence type="ECO:0000256" key="3">
    <source>
        <dbReference type="ARBA" id="ARBA00022562"/>
    </source>
</evidence>
<feature type="non-terminal residue" evidence="5">
    <location>
        <position position="251"/>
    </location>
</feature>
<dbReference type="KEGG" id="vg:940388"/>
<comment type="similarity">
    <text evidence="2">Belongs to the herpesviridae U79/UL112 family.</text>
</comment>
<keyword evidence="3" id="KW-1048">Host nucleus</keyword>
<organismHost>
    <name type="scientific">Rattus</name>
    <name type="common">rats</name>
    <dbReference type="NCBI Taxonomy" id="10114"/>
</organismHost>
<organism evidence="5 6">
    <name type="scientific">Rat cytomegalovirus (strain Maastricht)</name>
    <dbReference type="NCBI Taxonomy" id="79700"/>
    <lineage>
        <taxon>Viruses</taxon>
        <taxon>Duplodnaviria</taxon>
        <taxon>Heunggongvirae</taxon>
        <taxon>Peploviricota</taxon>
        <taxon>Herviviricetes</taxon>
        <taxon>Herpesvirales</taxon>
        <taxon>Orthoherpesviridae</taxon>
        <taxon>Betaherpesvirinae</taxon>
        <taxon>Muromegalovirus</taxon>
        <taxon>Muromegalovirus muridbeta2</taxon>
        <taxon>Murid betaherpesvirus 2</taxon>
    </lineage>
</organism>
<evidence type="ECO:0000313" key="5">
    <source>
        <dbReference type="EMBL" id="AAF99202.1"/>
    </source>
</evidence>
<evidence type="ECO:0000313" key="6">
    <source>
        <dbReference type="Proteomes" id="UP000008288"/>
    </source>
</evidence>
<dbReference type="EMBL" id="AF232689">
    <property type="protein sequence ID" value="AAF99202.1"/>
    <property type="molecule type" value="Genomic_DNA"/>
</dbReference>
<comment type="subcellular location">
    <subcellularLocation>
        <location evidence="1">Host nucleus</location>
    </subcellularLocation>
</comment>
<reference evidence="5 6" key="3">
    <citation type="journal article" date="1997" name="J. Gen. Virol.">
        <title>Cloning and functional characterization of the origin of lytic-phase DNA replication of rat cytomegalovirus.</title>
        <authorList>
            <person name="Vink C."/>
            <person name="Beuken E."/>
            <person name="Bruggeman C.A."/>
        </authorList>
    </citation>
    <scope>NUCLEOTIDE SEQUENCE [LARGE SCALE GENOMIC DNA]</scope>
    <source>
        <strain evidence="5 6">Maastricht</strain>
    </source>
</reference>
<gene>
    <name evidence="5" type="primary">R112-EX1</name>
</gene>
<dbReference type="RefSeq" id="NP_064213.1">
    <property type="nucleotide sequence ID" value="NC_002512.2"/>
</dbReference>
<dbReference type="GO" id="GO:0042025">
    <property type="term" value="C:host cell nucleus"/>
    <property type="evidence" value="ECO:0007669"/>
    <property type="project" value="UniProtKB-SubCell"/>
</dbReference>
<feature type="compositionally biased region" description="Basic and acidic residues" evidence="4">
    <location>
        <begin position="202"/>
        <end position="211"/>
    </location>
</feature>
<dbReference type="InterPro" id="IPR004138">
    <property type="entry name" value="U79_P34"/>
</dbReference>
<reference evidence="5 6" key="4">
    <citation type="journal article" date="1998" name="J. Virol.">
        <title>The R33 G protein-coupled receptor gene of rat cytomegalovirus plays an essential role in the pathogenesis of viral infection.</title>
        <authorList>
            <person name="Beisser P.S."/>
            <person name="Vink C."/>
            <person name="Van Dam J.G."/>
            <person name="Grauls G."/>
            <person name="Vanherle S.J."/>
            <person name="Bruggeman C.A."/>
        </authorList>
    </citation>
    <scope>NUCLEOTIDE SEQUENCE [LARGE SCALE GENOMIC DNA]</scope>
    <source>
        <strain evidence="5 6">Maastricht</strain>
    </source>
</reference>
<dbReference type="Pfam" id="PF03064">
    <property type="entry name" value="U79_P34"/>
    <property type="match status" value="1"/>
</dbReference>
<dbReference type="OrthoDB" id="23688at10239"/>
<protein>
    <submittedName>
        <fullName evidence="5">PR112</fullName>
    </submittedName>
</protein>
<feature type="compositionally biased region" description="Basic and acidic residues" evidence="4">
    <location>
        <begin position="185"/>
        <end position="195"/>
    </location>
</feature>
<evidence type="ECO:0000256" key="2">
    <source>
        <dbReference type="ARBA" id="ARBA00006651"/>
    </source>
</evidence>
<proteinExistence type="inferred from homology"/>
<keyword evidence="6" id="KW-1185">Reference proteome</keyword>
<reference evidence="5 6" key="7">
    <citation type="journal article" date="1999" name="J. Virol.">
        <title>Deletion of the R78 G protein-coupled receptor gene from rat cytomegalovirus results in an attenuated, syncytium-inducing mutant strain.</title>
        <authorList>
            <person name="Beisser P.S."/>
            <person name="Grauls G."/>
            <person name="Bruggeman C.A."/>
            <person name="Vink C."/>
        </authorList>
    </citation>
    <scope>NUCLEOTIDE SEQUENCE [LARGE SCALE GENOMIC DNA]</scope>
    <source>
        <strain evidence="5 6">Maastricht</strain>
    </source>
</reference>